<dbReference type="EMBL" id="KQ435736">
    <property type="protein sequence ID" value="KOX77074.1"/>
    <property type="molecule type" value="Genomic_DNA"/>
</dbReference>
<protein>
    <submittedName>
        <fullName evidence="1">Uncharacterized protein</fullName>
    </submittedName>
</protein>
<organism evidence="1 2">
    <name type="scientific">Melipona quadrifasciata</name>
    <dbReference type="NCBI Taxonomy" id="166423"/>
    <lineage>
        <taxon>Eukaryota</taxon>
        <taxon>Metazoa</taxon>
        <taxon>Ecdysozoa</taxon>
        <taxon>Arthropoda</taxon>
        <taxon>Hexapoda</taxon>
        <taxon>Insecta</taxon>
        <taxon>Pterygota</taxon>
        <taxon>Neoptera</taxon>
        <taxon>Endopterygota</taxon>
        <taxon>Hymenoptera</taxon>
        <taxon>Apocrita</taxon>
        <taxon>Aculeata</taxon>
        <taxon>Apoidea</taxon>
        <taxon>Anthophila</taxon>
        <taxon>Apidae</taxon>
        <taxon>Melipona</taxon>
    </lineage>
</organism>
<evidence type="ECO:0000313" key="1">
    <source>
        <dbReference type="EMBL" id="KOX77074.1"/>
    </source>
</evidence>
<dbReference type="AlphaFoldDB" id="A0A0N0U6J6"/>
<gene>
    <name evidence="1" type="ORF">WN51_10468</name>
</gene>
<accession>A0A0N0U6J6</accession>
<evidence type="ECO:0000313" key="2">
    <source>
        <dbReference type="Proteomes" id="UP000053105"/>
    </source>
</evidence>
<sequence>MNIFLISPFFNSNSLYESVWRLLRKTSHEYIKCTKSHGFHNSLKTSGSTRDSSIVTWHHPCFMELSSVAQHAPLSVRSFVPKLTKLGEFEGQTSLSKIFENNFSQKITDEFVPFVPFIKCVTARCYFNDTLETARHCFNEFNLTRDASEMSNGYAATGRDTTRSYLIYLKSFVTNKCPHIEEQRERK</sequence>
<name>A0A0N0U6J6_9HYME</name>
<keyword evidence="2" id="KW-1185">Reference proteome</keyword>
<proteinExistence type="predicted"/>
<reference evidence="1 2" key="1">
    <citation type="submission" date="2015-07" db="EMBL/GenBank/DDBJ databases">
        <title>The genome of Melipona quadrifasciata.</title>
        <authorList>
            <person name="Pan H."/>
            <person name="Kapheim K."/>
        </authorList>
    </citation>
    <scope>NUCLEOTIDE SEQUENCE [LARGE SCALE GENOMIC DNA]</scope>
    <source>
        <strain evidence="1">0111107301</strain>
        <tissue evidence="1">Whole body</tissue>
    </source>
</reference>
<dbReference type="Proteomes" id="UP000053105">
    <property type="component" value="Unassembled WGS sequence"/>
</dbReference>